<dbReference type="SUPFAM" id="SSF53633">
    <property type="entry name" value="Carbamate kinase-like"/>
    <property type="match status" value="1"/>
</dbReference>
<evidence type="ECO:0000259" key="10">
    <source>
        <dbReference type="Pfam" id="PF00696"/>
    </source>
</evidence>
<evidence type="ECO:0000256" key="8">
    <source>
        <dbReference type="ARBA" id="ARBA00023229"/>
    </source>
</evidence>
<proteinExistence type="inferred from homology"/>
<dbReference type="GO" id="GO:0005524">
    <property type="term" value="F:ATP binding"/>
    <property type="evidence" value="ECO:0007669"/>
    <property type="project" value="UniProtKB-KW"/>
</dbReference>
<keyword evidence="7" id="KW-0067">ATP-binding</keyword>
<organism evidence="11">
    <name type="scientific">bioreactor metagenome</name>
    <dbReference type="NCBI Taxonomy" id="1076179"/>
    <lineage>
        <taxon>unclassified sequences</taxon>
        <taxon>metagenomes</taxon>
        <taxon>ecological metagenomes</taxon>
    </lineage>
</organism>
<reference evidence="11" key="1">
    <citation type="submission" date="2019-08" db="EMBL/GenBank/DDBJ databases">
        <authorList>
            <person name="Kucharzyk K."/>
            <person name="Murdoch R.W."/>
            <person name="Higgins S."/>
            <person name="Loffler F."/>
        </authorList>
    </citation>
    <scope>NUCLEOTIDE SEQUENCE</scope>
</reference>
<dbReference type="Pfam" id="PF00696">
    <property type="entry name" value="AA_kinase"/>
    <property type="match status" value="1"/>
</dbReference>
<accession>A0A645CR56</accession>
<protein>
    <recommendedName>
        <fullName evidence="3">Isopentenyl phosphate kinase</fullName>
        <ecNumber evidence="2">2.7.4.26</ecNumber>
    </recommendedName>
</protein>
<gene>
    <name evidence="11" type="ORF">SDC9_126604</name>
</gene>
<feature type="domain" description="Aspartate/glutamate/uridylate kinase" evidence="10">
    <location>
        <begin position="5"/>
        <end position="223"/>
    </location>
</feature>
<dbReference type="GO" id="GO:0016301">
    <property type="term" value="F:kinase activity"/>
    <property type="evidence" value="ECO:0007669"/>
    <property type="project" value="UniProtKB-KW"/>
</dbReference>
<evidence type="ECO:0000256" key="2">
    <source>
        <dbReference type="ARBA" id="ARBA00012908"/>
    </source>
</evidence>
<comment type="catalytic activity">
    <reaction evidence="9">
        <text>isopentenyl phosphate + ATP = isopentenyl diphosphate + ADP</text>
        <dbReference type="Rhea" id="RHEA:33963"/>
        <dbReference type="ChEBI" id="CHEBI:30616"/>
        <dbReference type="ChEBI" id="CHEBI:65078"/>
        <dbReference type="ChEBI" id="CHEBI:128769"/>
        <dbReference type="ChEBI" id="CHEBI:456216"/>
        <dbReference type="EC" id="2.7.4.26"/>
    </reaction>
</comment>
<keyword evidence="6" id="KW-0418">Kinase</keyword>
<dbReference type="InterPro" id="IPR036393">
    <property type="entry name" value="AceGlu_kinase-like_sf"/>
</dbReference>
<dbReference type="AlphaFoldDB" id="A0A645CR56"/>
<evidence type="ECO:0000256" key="9">
    <source>
        <dbReference type="ARBA" id="ARBA00049063"/>
    </source>
</evidence>
<sequence length="245" mass="26868">MSLREKTLSRLVAEIAQARQENSEELFMVGHGQGSFAHVPATKYQTMQGFINDESVLGMAIVQDSVAGLNRLVVHEFLKHEVPAVSFYASNTISTLARKPDQFCADILWKYFSKGLFPVTCGDVLVDRKQGCTIWSTEEILAFLARESIKKGLRVKRIIHVTEVDGFLDQASNLVKEITAQSWPEQKQALKSTKGFDVTGGMGLKVEESLSLAQSGIESIILSGLHSGNLLAALSGKSFVGTRIH</sequence>
<dbReference type="GO" id="GO:0102043">
    <property type="term" value="F:isopentenyl phosphate kinase activity"/>
    <property type="evidence" value="ECO:0007669"/>
    <property type="project" value="UniProtKB-EC"/>
</dbReference>
<dbReference type="EMBL" id="VSSQ01029427">
    <property type="protein sequence ID" value="MPM79566.1"/>
    <property type="molecule type" value="Genomic_DNA"/>
</dbReference>
<dbReference type="InterPro" id="IPR001048">
    <property type="entry name" value="Asp/Glu/Uridylate_kinase"/>
</dbReference>
<comment type="similarity">
    <text evidence="1">Belongs to the isopentenyl phosphate kinase family.</text>
</comment>
<keyword evidence="8" id="KW-0414">Isoprene biosynthesis</keyword>
<dbReference type="GO" id="GO:0016114">
    <property type="term" value="P:terpenoid biosynthetic process"/>
    <property type="evidence" value="ECO:0007669"/>
    <property type="project" value="TreeGrafter"/>
</dbReference>
<evidence type="ECO:0000256" key="5">
    <source>
        <dbReference type="ARBA" id="ARBA00022741"/>
    </source>
</evidence>
<evidence type="ECO:0000256" key="7">
    <source>
        <dbReference type="ARBA" id="ARBA00022840"/>
    </source>
</evidence>
<name>A0A645CR56_9ZZZZ</name>
<keyword evidence="4" id="KW-0808">Transferase</keyword>
<dbReference type="InterPro" id="IPR024192">
    <property type="entry name" value="Fosfomycin_R_FomA-type"/>
</dbReference>
<dbReference type="NCBIfam" id="NF040647">
    <property type="entry name" value="IPPK_Arch"/>
    <property type="match status" value="1"/>
</dbReference>
<comment type="caution">
    <text evidence="11">The sequence shown here is derived from an EMBL/GenBank/DDBJ whole genome shotgun (WGS) entry which is preliminary data.</text>
</comment>
<evidence type="ECO:0000256" key="6">
    <source>
        <dbReference type="ARBA" id="ARBA00022777"/>
    </source>
</evidence>
<evidence type="ECO:0000256" key="3">
    <source>
        <dbReference type="ARBA" id="ARBA00017267"/>
    </source>
</evidence>
<dbReference type="PANTHER" id="PTHR43654">
    <property type="entry name" value="GLUTAMATE 5-KINASE"/>
    <property type="match status" value="1"/>
</dbReference>
<evidence type="ECO:0000256" key="4">
    <source>
        <dbReference type="ARBA" id="ARBA00022679"/>
    </source>
</evidence>
<dbReference type="PANTHER" id="PTHR43654:SF1">
    <property type="entry name" value="ISOPENTENYL PHOSPHATE KINASE"/>
    <property type="match status" value="1"/>
</dbReference>
<dbReference type="Gene3D" id="3.40.1160.10">
    <property type="entry name" value="Acetylglutamate kinase-like"/>
    <property type="match status" value="1"/>
</dbReference>
<evidence type="ECO:0000313" key="11">
    <source>
        <dbReference type="EMBL" id="MPM79566.1"/>
    </source>
</evidence>
<dbReference type="GO" id="GO:0005829">
    <property type="term" value="C:cytosol"/>
    <property type="evidence" value="ECO:0007669"/>
    <property type="project" value="TreeGrafter"/>
</dbReference>
<dbReference type="EC" id="2.7.4.26" evidence="2"/>
<evidence type="ECO:0000256" key="1">
    <source>
        <dbReference type="ARBA" id="ARBA00010540"/>
    </source>
</evidence>
<keyword evidence="5" id="KW-0547">Nucleotide-binding</keyword>